<gene>
    <name evidence="1" type="ORF">L6164_011104</name>
</gene>
<name>A0ACB9P4T8_BAUVA</name>
<dbReference type="EMBL" id="CM039430">
    <property type="protein sequence ID" value="KAI4343795.1"/>
    <property type="molecule type" value="Genomic_DNA"/>
</dbReference>
<accession>A0ACB9P4T8</accession>
<keyword evidence="2" id="KW-1185">Reference proteome</keyword>
<protein>
    <submittedName>
        <fullName evidence="1">Uncharacterized protein</fullName>
    </submittedName>
</protein>
<dbReference type="Proteomes" id="UP000828941">
    <property type="component" value="Chromosome 5"/>
</dbReference>
<organism evidence="1 2">
    <name type="scientific">Bauhinia variegata</name>
    <name type="common">Purple orchid tree</name>
    <name type="synonym">Phanera variegata</name>
    <dbReference type="NCBI Taxonomy" id="167791"/>
    <lineage>
        <taxon>Eukaryota</taxon>
        <taxon>Viridiplantae</taxon>
        <taxon>Streptophyta</taxon>
        <taxon>Embryophyta</taxon>
        <taxon>Tracheophyta</taxon>
        <taxon>Spermatophyta</taxon>
        <taxon>Magnoliopsida</taxon>
        <taxon>eudicotyledons</taxon>
        <taxon>Gunneridae</taxon>
        <taxon>Pentapetalae</taxon>
        <taxon>rosids</taxon>
        <taxon>fabids</taxon>
        <taxon>Fabales</taxon>
        <taxon>Fabaceae</taxon>
        <taxon>Cercidoideae</taxon>
        <taxon>Cercideae</taxon>
        <taxon>Bauhiniinae</taxon>
        <taxon>Bauhinia</taxon>
    </lineage>
</organism>
<comment type="caution">
    <text evidence="1">The sequence shown here is derived from an EMBL/GenBank/DDBJ whole genome shotgun (WGS) entry which is preliminary data.</text>
</comment>
<evidence type="ECO:0000313" key="2">
    <source>
        <dbReference type="Proteomes" id="UP000828941"/>
    </source>
</evidence>
<proteinExistence type="predicted"/>
<reference evidence="1 2" key="1">
    <citation type="journal article" date="2022" name="DNA Res.">
        <title>Chromosomal-level genome assembly of the orchid tree Bauhinia variegata (Leguminosae; Cercidoideae) supports the allotetraploid origin hypothesis of Bauhinia.</title>
        <authorList>
            <person name="Zhong Y."/>
            <person name="Chen Y."/>
            <person name="Zheng D."/>
            <person name="Pang J."/>
            <person name="Liu Y."/>
            <person name="Luo S."/>
            <person name="Meng S."/>
            <person name="Qian L."/>
            <person name="Wei D."/>
            <person name="Dai S."/>
            <person name="Zhou R."/>
        </authorList>
    </citation>
    <scope>NUCLEOTIDE SEQUENCE [LARGE SCALE GENOMIC DNA]</scope>
    <source>
        <strain evidence="1">BV-YZ2020</strain>
    </source>
</reference>
<sequence length="612" mass="69875">MAGGRFGEMVGIREEVIKRACILAFKAHKSSDKTYLVEKSRSSSSQVIISFPGSWCVNDWFSGKPFGETKIDLEMFPSLRSVSNDEAALVNQAFLRRFQSILTSPSFQSEVQKAVSDNKRIVFTGHSSGAPIAILATLWALDKCRSTNQISSLFCVTFGSPLIGNFIFSHATRRENWSRFFVHFVLRYDIVPRIFLAPLSIIEENFAPILQLLIPKSQTSTQNSIVRSNVTSGFYVNVMRNAATVTSHAACTLMGSTNLLLETATKFIDLSPYRPFGTYVFCTGNGKMVVLRNADAVLQLMFYTAQLTDLAQCDEVARISIRQHLAYESELDECLGMQNVAELDSHQLEELPLSSNGSNGDVASINTALNDLGVSTRARLCLGAAGQWEKHKSNNEGEIHKKREDIEKLLTKIIEYKSTCEIQKVGYYDAFKVQKDSNDFHANVNRLKLVGLWDEIIELLKRYELPDEFEGREEWVELATRYRRLLEPLDIANYYRHLKHEDTGPYMFRARPKRYRFTQRWLEHAKRLKEGACSESCFWAEAEELCCKTNKNVAFQDIKAQVQRLERQVKTWIEKEELTKDVFLKDSTFAEWWNKQPPGHKEESCIKDLFNA</sequence>
<evidence type="ECO:0000313" key="1">
    <source>
        <dbReference type="EMBL" id="KAI4343795.1"/>
    </source>
</evidence>